<dbReference type="Gene3D" id="3.40.50.720">
    <property type="entry name" value="NAD(P)-binding Rossmann-like Domain"/>
    <property type="match status" value="1"/>
</dbReference>
<dbReference type="RefSeq" id="WP_253756351.1">
    <property type="nucleotide sequence ID" value="NZ_JAMZDZ010000001.1"/>
</dbReference>
<dbReference type="PANTHER" id="PTHR11606:SF13">
    <property type="entry name" value="GLUTAMATE DEHYDROGENASE 1, MITOCHONDRIAL"/>
    <property type="match status" value="1"/>
</dbReference>
<accession>A0ABV8LWK8</accession>
<dbReference type="InterPro" id="IPR006096">
    <property type="entry name" value="Glu/Leu/Phe/Val/Trp_DH_C"/>
</dbReference>
<evidence type="ECO:0000256" key="1">
    <source>
        <dbReference type="ARBA" id="ARBA00006382"/>
    </source>
</evidence>
<dbReference type="Pfam" id="PF02812">
    <property type="entry name" value="ELFV_dehydrog_N"/>
    <property type="match status" value="1"/>
</dbReference>
<reference evidence="6" key="1">
    <citation type="journal article" date="2019" name="Int. J. Syst. Evol. Microbiol.">
        <title>The Global Catalogue of Microorganisms (GCM) 10K type strain sequencing project: providing services to taxonomists for standard genome sequencing and annotation.</title>
        <authorList>
            <consortium name="The Broad Institute Genomics Platform"/>
            <consortium name="The Broad Institute Genome Sequencing Center for Infectious Disease"/>
            <person name="Wu L."/>
            <person name="Ma J."/>
        </authorList>
    </citation>
    <scope>NUCLEOTIDE SEQUENCE [LARGE SCALE GENOMIC DNA]</scope>
    <source>
        <strain evidence="6">CGMCC 4.7289</strain>
    </source>
</reference>
<proteinExistence type="inferred from homology"/>
<dbReference type="SMART" id="SM00839">
    <property type="entry name" value="ELFV_dehydrog"/>
    <property type="match status" value="1"/>
</dbReference>
<dbReference type="Pfam" id="PF00208">
    <property type="entry name" value="ELFV_dehydrog"/>
    <property type="match status" value="1"/>
</dbReference>
<dbReference type="Proteomes" id="UP001595816">
    <property type="component" value="Unassembled WGS sequence"/>
</dbReference>
<dbReference type="InterPro" id="IPR036291">
    <property type="entry name" value="NAD(P)-bd_dom_sf"/>
</dbReference>
<dbReference type="SUPFAM" id="SSF53223">
    <property type="entry name" value="Aminoacid dehydrogenase-like, N-terminal domain"/>
    <property type="match status" value="1"/>
</dbReference>
<dbReference type="PIRSF" id="PIRSF000185">
    <property type="entry name" value="Glu_DH"/>
    <property type="match status" value="1"/>
</dbReference>
<dbReference type="Gene3D" id="3.40.50.10860">
    <property type="entry name" value="Leucine Dehydrogenase, chain A, domain 1"/>
    <property type="match status" value="1"/>
</dbReference>
<evidence type="ECO:0000313" key="5">
    <source>
        <dbReference type="EMBL" id="MFC4135421.1"/>
    </source>
</evidence>
<comment type="similarity">
    <text evidence="1 3">Belongs to the Glu/Leu/Phe/Val dehydrogenases family.</text>
</comment>
<keyword evidence="2 3" id="KW-0560">Oxidoreductase</keyword>
<dbReference type="InterPro" id="IPR014362">
    <property type="entry name" value="Glu_DH"/>
</dbReference>
<comment type="caution">
    <text evidence="5">The sequence shown here is derived from an EMBL/GenBank/DDBJ whole genome shotgun (WGS) entry which is preliminary data.</text>
</comment>
<evidence type="ECO:0000256" key="3">
    <source>
        <dbReference type="PIRNR" id="PIRNR000185"/>
    </source>
</evidence>
<protein>
    <recommendedName>
        <fullName evidence="3">Glutamate dehydrogenase</fullName>
    </recommendedName>
</protein>
<dbReference type="PANTHER" id="PTHR11606">
    <property type="entry name" value="GLUTAMATE DEHYDROGENASE"/>
    <property type="match status" value="1"/>
</dbReference>
<feature type="domain" description="Glutamate/phenylalanine/leucine/valine/L-tryptophan dehydrogenase C-terminal" evidence="4">
    <location>
        <begin position="160"/>
        <end position="376"/>
    </location>
</feature>
<dbReference type="EMBL" id="JBHSAY010000021">
    <property type="protein sequence ID" value="MFC4135421.1"/>
    <property type="molecule type" value="Genomic_DNA"/>
</dbReference>
<dbReference type="InterPro" id="IPR046346">
    <property type="entry name" value="Aminoacid_DH-like_N_sf"/>
</dbReference>
<keyword evidence="6" id="KW-1185">Reference proteome</keyword>
<evidence type="ECO:0000256" key="2">
    <source>
        <dbReference type="ARBA" id="ARBA00023002"/>
    </source>
</evidence>
<name>A0ABV8LWK8_9ACTN</name>
<sequence>MTYLEVTWTDEVTGIRGYLVVDALRQGVSSGGLRMRAGCTLDEVRDLAQGMTLKEAVVRVPGDRYQPFGGGKGGIDCSPHHPDARGVLRRYLQAMRPLLETIWSTGEDLGVRQDMLDELAGEIGLRSTIEAALQLLPDPEAGLARVKAGFAVDVDGISLADLVGGYGVATCALTALPAGPSTPRAVIQGFGSMGGATARYLARAGVLVVGVADADGLVVNPSGLDVEHLLRHRDGFGRMDRSALAPGDVVSADSWLDVPCDILVPAAVSYAIDSSNASSVQARLVVEAANVATTPAAAAALYARGVVVLPDFVANVATNAWWWWTLFGDIAPTAEAAYAKISSVLGTLTLETLARASADSTTLRDAATAIARSRLP</sequence>
<gene>
    <name evidence="5" type="ORF">ACFOZ4_32820</name>
</gene>
<dbReference type="InterPro" id="IPR006097">
    <property type="entry name" value="Glu/Leu/Phe/Val/Trp_DH_dimer"/>
</dbReference>
<dbReference type="SUPFAM" id="SSF51735">
    <property type="entry name" value="NAD(P)-binding Rossmann-fold domains"/>
    <property type="match status" value="1"/>
</dbReference>
<evidence type="ECO:0000313" key="6">
    <source>
        <dbReference type="Proteomes" id="UP001595816"/>
    </source>
</evidence>
<organism evidence="5 6">
    <name type="scientific">Hamadaea flava</name>
    <dbReference type="NCBI Taxonomy" id="1742688"/>
    <lineage>
        <taxon>Bacteria</taxon>
        <taxon>Bacillati</taxon>
        <taxon>Actinomycetota</taxon>
        <taxon>Actinomycetes</taxon>
        <taxon>Micromonosporales</taxon>
        <taxon>Micromonosporaceae</taxon>
        <taxon>Hamadaea</taxon>
    </lineage>
</organism>
<evidence type="ECO:0000259" key="4">
    <source>
        <dbReference type="SMART" id="SM00839"/>
    </source>
</evidence>